<keyword evidence="1" id="KW-1133">Transmembrane helix</keyword>
<organism evidence="2 3">
    <name type="scientific">Bradyrhizobium oligotrophicum S58</name>
    <dbReference type="NCBI Taxonomy" id="1245469"/>
    <lineage>
        <taxon>Bacteria</taxon>
        <taxon>Pseudomonadati</taxon>
        <taxon>Pseudomonadota</taxon>
        <taxon>Alphaproteobacteria</taxon>
        <taxon>Hyphomicrobiales</taxon>
        <taxon>Nitrobacteraceae</taxon>
        <taxon>Bradyrhizobium</taxon>
    </lineage>
</organism>
<evidence type="ECO:0000313" key="3">
    <source>
        <dbReference type="Proteomes" id="UP000011841"/>
    </source>
</evidence>
<reference evidence="2 3" key="1">
    <citation type="journal article" date="2013" name="Appl. Environ. Microbiol.">
        <title>Genome analysis suggests that the soil oligotrophic bacterium Agromonas oligotrophica (Bradyrhizobium oligotrophicum) is a nitrogen-fixing symbiont of Aeschynomene indica.</title>
        <authorList>
            <person name="Okubo T."/>
            <person name="Fukushima S."/>
            <person name="Itakura M."/>
            <person name="Oshima K."/>
            <person name="Longtonglang A."/>
            <person name="Teaumroong N."/>
            <person name="Mitsui H."/>
            <person name="Hattori M."/>
            <person name="Hattori R."/>
            <person name="Hattori T."/>
            <person name="Minamisawa K."/>
        </authorList>
    </citation>
    <scope>NUCLEOTIDE SEQUENCE [LARGE SCALE GENOMIC DNA]</scope>
    <source>
        <strain evidence="2 3">S58</strain>
    </source>
</reference>
<dbReference type="PATRIC" id="fig|1245469.3.peg.3983"/>
<dbReference type="AlphaFoldDB" id="M4Z8C7"/>
<dbReference type="KEGG" id="aol:S58_39040"/>
<dbReference type="EMBL" id="AP012603">
    <property type="protein sequence ID" value="BAM89893.1"/>
    <property type="molecule type" value="Genomic_DNA"/>
</dbReference>
<accession>M4Z8C7</accession>
<keyword evidence="1" id="KW-0472">Membrane</keyword>
<keyword evidence="1" id="KW-0812">Transmembrane</keyword>
<evidence type="ECO:0000256" key="1">
    <source>
        <dbReference type="SAM" id="Phobius"/>
    </source>
</evidence>
<dbReference type="eggNOG" id="ENOG5032BVR">
    <property type="taxonomic scope" value="Bacteria"/>
</dbReference>
<dbReference type="Proteomes" id="UP000011841">
    <property type="component" value="Chromosome"/>
</dbReference>
<keyword evidence="3" id="KW-1185">Reference proteome</keyword>
<feature type="transmembrane region" description="Helical" evidence="1">
    <location>
        <begin position="29"/>
        <end position="48"/>
    </location>
</feature>
<proteinExistence type="predicted"/>
<sequence>MITFGYRWALHAGLKRLGSAILGDKDSTAWAFQSAIALVMVAFVVFAVRPDFLDYLRSFKIGGFEATFAEPSSSAIRDTNLHLNDQREALTVVQFKDFEAEFIDPTSPRGFARRLFAPAELIDQTDPITVLLVDGYLRPVTASLNCLYEAHQLDIVSRDDDIASFVYAWQGFLLAVHQGEVWKDGEDQTSRREAVTSILARLLKHQLSIVRHANQISRDCVSRDRGPKDAMRFESKCLLSRAGPDSLCLAPKMSLVDLIESYDAAKSKDNSDGTQWIAAHAARDFECLDAHFRAAQTVLKSKGQNPHQIISLMVMDAYLAGAVADLIALVSGQQKDKAVFLTTMLDGFPQSQEFATPGTINVFYQLSDARWKTLDSWPLEQTLSDFRFAFDGVKAMMNPRPDQLIMALGKRVTSNQSGPDPDQMARCDAEITKLAETYRDKVYDIYLRNALIISTTEVQLFNQFELSNRYISEGLHQQWAGALGNLLVQLKGHLRWTVAVPETIRLPELDERQRKGLPNLDLDDYPDVLVEAELAAALGTILTDGHGTRPSAKACNLSLFLVNYADRSTGKIKLKLNLERSQQIRWKQLVAVVAERVASSCSWTDRRAGKQDVPETAVSD</sequence>
<dbReference type="HOGENOM" id="CLU_371601_0_0_5"/>
<protein>
    <submittedName>
        <fullName evidence="2">Uncharacterized protein</fullName>
    </submittedName>
</protein>
<evidence type="ECO:0000313" key="2">
    <source>
        <dbReference type="EMBL" id="BAM89893.1"/>
    </source>
</evidence>
<gene>
    <name evidence="2" type="ORF">S58_39040</name>
</gene>
<name>M4Z8C7_9BRAD</name>